<gene>
    <name evidence="3" type="ORF">C8E97_4355</name>
</gene>
<protein>
    <submittedName>
        <fullName evidence="3">Type VII secretion system (Wss) protein ESAT-6</fullName>
    </submittedName>
</protein>
<comment type="caution">
    <text evidence="3">The sequence shown here is derived from an EMBL/GenBank/DDBJ whole genome shotgun (WGS) entry which is preliminary data.</text>
</comment>
<accession>A0A495W1V5</accession>
<evidence type="ECO:0000256" key="2">
    <source>
        <dbReference type="SAM" id="MobiDB-lite"/>
    </source>
</evidence>
<name>A0A495W1V5_9PSEU</name>
<dbReference type="InterPro" id="IPR010310">
    <property type="entry name" value="T7SS_ESAT-6-like"/>
</dbReference>
<feature type="region of interest" description="Disordered" evidence="2">
    <location>
        <begin position="159"/>
        <end position="436"/>
    </location>
</feature>
<dbReference type="InterPro" id="IPR036689">
    <property type="entry name" value="ESAT-6-like_sf"/>
</dbReference>
<dbReference type="OrthoDB" id="3701353at2"/>
<dbReference type="Proteomes" id="UP000282084">
    <property type="component" value="Unassembled WGS sequence"/>
</dbReference>
<evidence type="ECO:0000313" key="3">
    <source>
        <dbReference type="EMBL" id="RKT55671.1"/>
    </source>
</evidence>
<sequence>MAGLNGYEIYRMVSEAEGADGLNQAADVAKDARTRIQNLGDELRRLTAELEAAWQGKASERAARAAQPIEQGLQTAQETLEKVDTSLRTQAQSCDQFKNQVMPVATPEPPELTLFDEITPWDTDNEIARKQWFEADAHNRRVYADYAAATEQNQAVLPQMAPASGGGGAGADTAVQTASASTVQSATSAPPRAAGEGGATAPSSAGSAGGGKASAPPSTGSGGDQSSGTSPSGSAGGGHASAPPSLRGGGRTSVSNKGDLAGRAPAAHVPAPPRLPGERTAIADLSTGAPGGVPIAARPASARDTARTSSVPKGDHLAGGAPMLPGGMGVGDPTGTRGQRGTRGSGDRSATLGAGDRSAVLGRTPTDAVPAAPGARGATGRAAMAGMGGMGGFVPHAPYARADEDEQHQRTVYLKDDSDALVGPMPDSVAPVIGED</sequence>
<keyword evidence="1" id="KW-0175">Coiled coil</keyword>
<feature type="coiled-coil region" evidence="1">
    <location>
        <begin position="22"/>
        <end position="49"/>
    </location>
</feature>
<feature type="compositionally biased region" description="Low complexity" evidence="2">
    <location>
        <begin position="368"/>
        <end position="385"/>
    </location>
</feature>
<dbReference type="Gene3D" id="1.20.1260.20">
    <property type="entry name" value="PPE superfamily"/>
    <property type="match status" value="1"/>
</dbReference>
<keyword evidence="4" id="KW-1185">Reference proteome</keyword>
<feature type="compositionally biased region" description="Basic and acidic residues" evidence="2">
    <location>
        <begin position="407"/>
        <end position="418"/>
    </location>
</feature>
<evidence type="ECO:0000256" key="1">
    <source>
        <dbReference type="SAM" id="Coils"/>
    </source>
</evidence>
<organism evidence="3 4">
    <name type="scientific">Saccharothrix australiensis</name>
    <dbReference type="NCBI Taxonomy" id="2072"/>
    <lineage>
        <taxon>Bacteria</taxon>
        <taxon>Bacillati</taxon>
        <taxon>Actinomycetota</taxon>
        <taxon>Actinomycetes</taxon>
        <taxon>Pseudonocardiales</taxon>
        <taxon>Pseudonocardiaceae</taxon>
        <taxon>Saccharothrix</taxon>
    </lineage>
</organism>
<dbReference type="SUPFAM" id="SSF140453">
    <property type="entry name" value="EsxAB dimer-like"/>
    <property type="match status" value="1"/>
</dbReference>
<dbReference type="AlphaFoldDB" id="A0A495W1V5"/>
<dbReference type="Pfam" id="PF06013">
    <property type="entry name" value="WXG100"/>
    <property type="match status" value="1"/>
</dbReference>
<dbReference type="RefSeq" id="WP_121007343.1">
    <property type="nucleotide sequence ID" value="NZ_RBXO01000001.1"/>
</dbReference>
<feature type="compositionally biased region" description="Low complexity" evidence="2">
    <location>
        <begin position="171"/>
        <end position="189"/>
    </location>
</feature>
<dbReference type="EMBL" id="RBXO01000001">
    <property type="protein sequence ID" value="RKT55671.1"/>
    <property type="molecule type" value="Genomic_DNA"/>
</dbReference>
<reference evidence="3 4" key="1">
    <citation type="submission" date="2018-10" db="EMBL/GenBank/DDBJ databases">
        <title>Sequencing the genomes of 1000 actinobacteria strains.</title>
        <authorList>
            <person name="Klenk H.-P."/>
        </authorList>
    </citation>
    <scope>NUCLEOTIDE SEQUENCE [LARGE SCALE GENOMIC DNA]</scope>
    <source>
        <strain evidence="3 4">DSM 43800</strain>
    </source>
</reference>
<evidence type="ECO:0000313" key="4">
    <source>
        <dbReference type="Proteomes" id="UP000282084"/>
    </source>
</evidence>
<dbReference type="InterPro" id="IPR038332">
    <property type="entry name" value="PPE_sf"/>
</dbReference>
<proteinExistence type="predicted"/>